<accession>A0A3M7QQK1</accession>
<sequence length="72" mass="8231">MGTIKKIIFLSLLPIVTDIESSEVHIEFIFIPICSCQEHELIIMSRCELSAKCICQHFEASNFLDTSQIMKI</sequence>
<reference evidence="2 3" key="1">
    <citation type="journal article" date="2018" name="Sci. Rep.">
        <title>Genomic signatures of local adaptation to the degree of environmental predictability in rotifers.</title>
        <authorList>
            <person name="Franch-Gras L."/>
            <person name="Hahn C."/>
            <person name="Garcia-Roger E.M."/>
            <person name="Carmona M.J."/>
            <person name="Serra M."/>
            <person name="Gomez A."/>
        </authorList>
    </citation>
    <scope>NUCLEOTIDE SEQUENCE [LARGE SCALE GENOMIC DNA]</scope>
    <source>
        <strain evidence="2">HYR1</strain>
    </source>
</reference>
<keyword evidence="3" id="KW-1185">Reference proteome</keyword>
<keyword evidence="1" id="KW-0732">Signal</keyword>
<dbReference type="Proteomes" id="UP000276133">
    <property type="component" value="Unassembled WGS sequence"/>
</dbReference>
<name>A0A3M7QQK1_BRAPC</name>
<evidence type="ECO:0008006" key="4">
    <source>
        <dbReference type="Google" id="ProtNLM"/>
    </source>
</evidence>
<evidence type="ECO:0000313" key="3">
    <source>
        <dbReference type="Proteomes" id="UP000276133"/>
    </source>
</evidence>
<dbReference type="EMBL" id="REGN01005335">
    <property type="protein sequence ID" value="RNA13747.1"/>
    <property type="molecule type" value="Genomic_DNA"/>
</dbReference>
<feature type="signal peptide" evidence="1">
    <location>
        <begin position="1"/>
        <end position="21"/>
    </location>
</feature>
<gene>
    <name evidence="2" type="ORF">BpHYR1_019185</name>
</gene>
<organism evidence="2 3">
    <name type="scientific">Brachionus plicatilis</name>
    <name type="common">Marine rotifer</name>
    <name type="synonym">Brachionus muelleri</name>
    <dbReference type="NCBI Taxonomy" id="10195"/>
    <lineage>
        <taxon>Eukaryota</taxon>
        <taxon>Metazoa</taxon>
        <taxon>Spiralia</taxon>
        <taxon>Gnathifera</taxon>
        <taxon>Rotifera</taxon>
        <taxon>Eurotatoria</taxon>
        <taxon>Monogononta</taxon>
        <taxon>Pseudotrocha</taxon>
        <taxon>Ploima</taxon>
        <taxon>Brachionidae</taxon>
        <taxon>Brachionus</taxon>
    </lineage>
</organism>
<evidence type="ECO:0000313" key="2">
    <source>
        <dbReference type="EMBL" id="RNA13747.1"/>
    </source>
</evidence>
<proteinExistence type="predicted"/>
<feature type="chain" id="PRO_5018204731" description="SWIM-type domain-containing protein" evidence="1">
    <location>
        <begin position="22"/>
        <end position="72"/>
    </location>
</feature>
<dbReference type="AlphaFoldDB" id="A0A3M7QQK1"/>
<protein>
    <recommendedName>
        <fullName evidence="4">SWIM-type domain-containing protein</fullName>
    </recommendedName>
</protein>
<evidence type="ECO:0000256" key="1">
    <source>
        <dbReference type="SAM" id="SignalP"/>
    </source>
</evidence>
<comment type="caution">
    <text evidence="2">The sequence shown here is derived from an EMBL/GenBank/DDBJ whole genome shotgun (WGS) entry which is preliminary data.</text>
</comment>